<reference evidence="19" key="1">
    <citation type="submission" date="2018-03" db="EMBL/GenBank/DDBJ databases">
        <title>A comparative analysis of the Nautiliaceae.</title>
        <authorList>
            <person name="Grosche A."/>
            <person name="Smedile F."/>
            <person name="Vetriani C."/>
        </authorList>
    </citation>
    <scope>NUCLEOTIDE SEQUENCE [LARGE SCALE GENOMIC DNA]</scope>
    <source>
        <strain evidence="19">TB6</strain>
    </source>
</reference>
<proteinExistence type="inferred from homology"/>
<dbReference type="EMBL" id="RJVK01000002">
    <property type="protein sequence ID" value="ROR39929.1"/>
    <property type="molecule type" value="Genomic_DNA"/>
</dbReference>
<keyword evidence="9 13" id="KW-0066">ATP synthesis</keyword>
<evidence type="ECO:0000256" key="7">
    <source>
        <dbReference type="ARBA" id="ARBA00023065"/>
    </source>
</evidence>
<gene>
    <name evidence="13" type="primary">atpF</name>
    <name evidence="16" type="ORF">C6V80_02600</name>
    <name evidence="17" type="ORF">EDC58_0908</name>
</gene>
<evidence type="ECO:0000256" key="4">
    <source>
        <dbReference type="ARBA" id="ARBA00022692"/>
    </source>
</evidence>
<reference evidence="17 18" key="2">
    <citation type="submission" date="2018-11" db="EMBL/GenBank/DDBJ databases">
        <title>Genomic Encyclopedia of Type Strains, Phase IV (KMG-IV): sequencing the most valuable type-strain genomes for metagenomic binning, comparative biology and taxonomic classification.</title>
        <authorList>
            <person name="Goeker M."/>
        </authorList>
    </citation>
    <scope>NUCLEOTIDE SEQUENCE [LARGE SCALE GENOMIC DNA]</scope>
    <source>
        <strain evidence="17 18">DSM 27783</strain>
    </source>
</reference>
<keyword evidence="4 13" id="KW-0812">Transmembrane</keyword>
<comment type="subcellular location">
    <subcellularLocation>
        <location evidence="13">Cell membrane</location>
        <topology evidence="13">Single-pass membrane protein</topology>
    </subcellularLocation>
    <subcellularLocation>
        <location evidence="12">Endomembrane system</location>
        <topology evidence="12">Single-pass membrane protein</topology>
    </subcellularLocation>
</comment>
<sequence length="141" mass="16521">MLDLNLGVMLIEAGIFLITMVLLKMWLFDPLVKFMDEREAKLKAELEMINKNTEETKELEEEIQTILQLARDDARRIVDEARKKATEEAERIKAVKVREIEDAKESLKLELKKQKEEILKELLKDKEEVKSLIENKIRNAA</sequence>
<evidence type="ECO:0000256" key="8">
    <source>
        <dbReference type="ARBA" id="ARBA00023136"/>
    </source>
</evidence>
<dbReference type="HAMAP" id="MF_01398">
    <property type="entry name" value="ATP_synth_b_bprime"/>
    <property type="match status" value="1"/>
</dbReference>
<dbReference type="SUPFAM" id="SSF81573">
    <property type="entry name" value="F1F0 ATP synthase subunit B, membrane domain"/>
    <property type="match status" value="1"/>
</dbReference>
<evidence type="ECO:0000256" key="13">
    <source>
        <dbReference type="HAMAP-Rule" id="MF_01398"/>
    </source>
</evidence>
<dbReference type="Pfam" id="PF00430">
    <property type="entry name" value="ATP-synt_B"/>
    <property type="match status" value="1"/>
</dbReference>
<dbReference type="InterPro" id="IPR028987">
    <property type="entry name" value="ATP_synth_B-like_membr_sf"/>
</dbReference>
<dbReference type="Proteomes" id="UP000298805">
    <property type="component" value="Chromosome"/>
</dbReference>
<keyword evidence="7 13" id="KW-0406">Ion transport</keyword>
<organism evidence="17 18">
    <name type="scientific">Caminibacter pacificus</name>
    <dbReference type="NCBI Taxonomy" id="1424653"/>
    <lineage>
        <taxon>Bacteria</taxon>
        <taxon>Pseudomonadati</taxon>
        <taxon>Campylobacterota</taxon>
        <taxon>Epsilonproteobacteria</taxon>
        <taxon>Nautiliales</taxon>
        <taxon>Nautiliaceae</taxon>
        <taxon>Caminibacter</taxon>
    </lineage>
</organism>
<evidence type="ECO:0000256" key="1">
    <source>
        <dbReference type="ARBA" id="ARBA00005513"/>
    </source>
</evidence>
<feature type="transmembrane region" description="Helical" evidence="13">
    <location>
        <begin position="6"/>
        <end position="28"/>
    </location>
</feature>
<dbReference type="CDD" id="cd06503">
    <property type="entry name" value="ATP-synt_Fo_b"/>
    <property type="match status" value="1"/>
</dbReference>
<dbReference type="PANTHER" id="PTHR33445:SF2">
    <property type="entry name" value="ATP SYNTHASE SUBUNIT B', CHLOROPLASTIC"/>
    <property type="match status" value="1"/>
</dbReference>
<reference evidence="16" key="3">
    <citation type="submission" date="2019-06" db="EMBL/GenBank/DDBJ databases">
        <title>A comparative analysis of the Nautiliaceae.</title>
        <authorList>
            <person name="Grosche A."/>
            <person name="Smedile F."/>
            <person name="Vetriani C."/>
        </authorList>
    </citation>
    <scope>NUCLEOTIDE SEQUENCE</scope>
    <source>
        <strain evidence="16">TB6</strain>
    </source>
</reference>
<keyword evidence="2 13" id="KW-0813">Transport</keyword>
<accession>A0AAJ4RCM7</accession>
<evidence type="ECO:0000256" key="9">
    <source>
        <dbReference type="ARBA" id="ARBA00023310"/>
    </source>
</evidence>
<comment type="similarity">
    <text evidence="1 13 14">Belongs to the ATPase B chain family.</text>
</comment>
<evidence type="ECO:0000256" key="15">
    <source>
        <dbReference type="SAM" id="Coils"/>
    </source>
</evidence>
<dbReference type="RefSeq" id="WP_123352314.1">
    <property type="nucleotide sequence ID" value="NZ_CP027432.2"/>
</dbReference>
<comment type="subunit">
    <text evidence="13">F-type ATPases have 2 components, F(1) - the catalytic core - and F(0) - the membrane proton channel. F(1) has five subunits: alpha(3), beta(3), gamma(1), delta(1), epsilon(1). F(0) has three main subunits: a(1), b(2) and c(10-14). The alpha and beta chains form an alternating ring which encloses part of the gamma chain. F(1) is attached to F(0) by a central stalk formed by the gamma and epsilon chains, while a peripheral stalk is formed by the delta and b chains.</text>
</comment>
<name>A0AAJ4RCM7_9BACT</name>
<dbReference type="GO" id="GO:0046933">
    <property type="term" value="F:proton-transporting ATP synthase activity, rotational mechanism"/>
    <property type="evidence" value="ECO:0007669"/>
    <property type="project" value="UniProtKB-UniRule"/>
</dbReference>
<keyword evidence="6 13" id="KW-1133">Transmembrane helix</keyword>
<keyword evidence="19" id="KW-1185">Reference proteome</keyword>
<dbReference type="InterPro" id="IPR050059">
    <property type="entry name" value="ATP_synthase_B_chain"/>
</dbReference>
<evidence type="ECO:0000256" key="6">
    <source>
        <dbReference type="ARBA" id="ARBA00022989"/>
    </source>
</evidence>
<dbReference type="PANTHER" id="PTHR33445">
    <property type="entry name" value="ATP SYNTHASE SUBUNIT B', CHLOROPLASTIC"/>
    <property type="match status" value="1"/>
</dbReference>
<comment type="function">
    <text evidence="11">Component of the F(0) channel, it forms part of the peripheral stalk, linking F(1) to F(0). The b'-subunit is a diverged and duplicated form of b found in plants and photosynthetic bacteria.</text>
</comment>
<dbReference type="GO" id="GO:0005886">
    <property type="term" value="C:plasma membrane"/>
    <property type="evidence" value="ECO:0007669"/>
    <property type="project" value="UniProtKB-SubCell"/>
</dbReference>
<evidence type="ECO:0000256" key="12">
    <source>
        <dbReference type="ARBA" id="ARBA00037847"/>
    </source>
</evidence>
<dbReference type="GO" id="GO:0012505">
    <property type="term" value="C:endomembrane system"/>
    <property type="evidence" value="ECO:0007669"/>
    <property type="project" value="UniProtKB-SubCell"/>
</dbReference>
<keyword evidence="5 13" id="KW-0375">Hydrogen ion transport</keyword>
<dbReference type="GO" id="GO:0045259">
    <property type="term" value="C:proton-transporting ATP synthase complex"/>
    <property type="evidence" value="ECO:0007669"/>
    <property type="project" value="UniProtKB-KW"/>
</dbReference>
<evidence type="ECO:0000256" key="14">
    <source>
        <dbReference type="RuleBase" id="RU003848"/>
    </source>
</evidence>
<comment type="function">
    <text evidence="10 13">F(1)F(0) ATP synthase produces ATP from ADP in the presence of a proton or sodium gradient. F-type ATPases consist of two structural domains, F(1) containing the extramembraneous catalytic core and F(0) containing the membrane proton channel, linked together by a central stalk and a peripheral stalk. During catalysis, ATP synthesis in the catalytic domain of F(1) is coupled via a rotary mechanism of the central stalk subunits to proton translocation.</text>
</comment>
<dbReference type="AlphaFoldDB" id="A0AAJ4RCM7"/>
<evidence type="ECO:0000256" key="2">
    <source>
        <dbReference type="ARBA" id="ARBA00022448"/>
    </source>
</evidence>
<feature type="coiled-coil region" evidence="15">
    <location>
        <begin position="32"/>
        <end position="139"/>
    </location>
</feature>
<evidence type="ECO:0000256" key="11">
    <source>
        <dbReference type="ARBA" id="ARBA00025614"/>
    </source>
</evidence>
<protein>
    <recommendedName>
        <fullName evidence="13">ATP synthase subunit b</fullName>
    </recommendedName>
    <alternativeName>
        <fullName evidence="13">ATP synthase F(0) sector subunit b</fullName>
    </alternativeName>
    <alternativeName>
        <fullName evidence="13">ATPase subunit I</fullName>
    </alternativeName>
    <alternativeName>
        <fullName evidence="13">F-type ATPase subunit b</fullName>
        <shortName evidence="13">F-ATPase subunit b</shortName>
    </alternativeName>
</protein>
<evidence type="ECO:0000313" key="18">
    <source>
        <dbReference type="Proteomes" id="UP000272781"/>
    </source>
</evidence>
<dbReference type="Proteomes" id="UP000272781">
    <property type="component" value="Unassembled WGS sequence"/>
</dbReference>
<evidence type="ECO:0000313" key="19">
    <source>
        <dbReference type="Proteomes" id="UP000298805"/>
    </source>
</evidence>
<evidence type="ECO:0000256" key="5">
    <source>
        <dbReference type="ARBA" id="ARBA00022781"/>
    </source>
</evidence>
<dbReference type="InterPro" id="IPR002146">
    <property type="entry name" value="ATP_synth_b/b'su_bac/chlpt"/>
</dbReference>
<dbReference type="EMBL" id="CP027432">
    <property type="protein sequence ID" value="QCI27893.1"/>
    <property type="molecule type" value="Genomic_DNA"/>
</dbReference>
<evidence type="ECO:0000256" key="3">
    <source>
        <dbReference type="ARBA" id="ARBA00022547"/>
    </source>
</evidence>
<keyword evidence="13" id="KW-1003">Cell membrane</keyword>
<evidence type="ECO:0000313" key="17">
    <source>
        <dbReference type="EMBL" id="ROR39929.1"/>
    </source>
</evidence>
<keyword evidence="3 13" id="KW-0138">CF(0)</keyword>
<evidence type="ECO:0000256" key="10">
    <source>
        <dbReference type="ARBA" id="ARBA00025198"/>
    </source>
</evidence>
<keyword evidence="15" id="KW-0175">Coiled coil</keyword>
<evidence type="ECO:0000313" key="16">
    <source>
        <dbReference type="EMBL" id="QCI27893.1"/>
    </source>
</evidence>
<dbReference type="GO" id="GO:0046961">
    <property type="term" value="F:proton-transporting ATPase activity, rotational mechanism"/>
    <property type="evidence" value="ECO:0007669"/>
    <property type="project" value="TreeGrafter"/>
</dbReference>
<keyword evidence="8 13" id="KW-0472">Membrane</keyword>